<keyword evidence="4" id="KW-1185">Reference proteome</keyword>
<dbReference type="AlphaFoldDB" id="A0A1G9NRF1"/>
<dbReference type="PROSITE" id="PS51480">
    <property type="entry name" value="DHAL"/>
    <property type="match status" value="1"/>
</dbReference>
<dbReference type="NCBIfam" id="TIGR03599">
    <property type="entry name" value="YloV"/>
    <property type="match status" value="1"/>
</dbReference>
<evidence type="ECO:0000313" key="4">
    <source>
        <dbReference type="Proteomes" id="UP000199476"/>
    </source>
</evidence>
<sequence length="576" mass="63569">MSSGRDRAGQEIVEAQKLKKMFEVALQLLENKKSIVNSLNVFPVPDGDTGTNMFLTLKEAIEEINGSDSEHAGEICHKLSRGALMGARGNSGVILSQLLRGFAQENREKEVLEAEDFVSGFDEASRVAYKGVLKPVEGTILTVSRKAAEGAQKALDESNDLQFIFEETRKAAEKALNKTPEQLSVLKEADVVDAGGQGFVFILEGMLRALKGEEPVKTVVDIEDAEKDLDKDSLEHTYCTQLLINLENNDGQQRIDKIRKELNNYGSSLMVVGSDNIIKVHIHTDHPGVILENALRRGMLEKISIENMYLQQEETHEDFIDGFEADKTTASGVSINNKADAGEAAGEHNSIENKSKKRGIVACSAGQGVADILMDLGVDEIIRGGQSMNPSTNDFLSVLEEIPCEEVIILPNNKNIISAARQAAELCQEKEVEVVPTRAFTEAIASLLAFDDQGELKDIVEQMKGELEYVKTIEITEAVKDSNLKDLSIEEGEVIGIVEGDITGKGENYHDVALRMVKENHEFEDLITIYYGEEISEEEAEKLQEEIKKSLDDNFELEVEIYSGGQPLYPYIISLE</sequence>
<dbReference type="InterPro" id="IPR004007">
    <property type="entry name" value="DhaL_dom"/>
</dbReference>
<dbReference type="Pfam" id="PF13684">
    <property type="entry name" value="FakA-like_C"/>
    <property type="match status" value="1"/>
</dbReference>
<dbReference type="Gene3D" id="1.25.40.340">
    <property type="match status" value="1"/>
</dbReference>
<dbReference type="PANTHER" id="PTHR33434:SF4">
    <property type="entry name" value="PHOSPHATASE PROTEIN"/>
    <property type="match status" value="1"/>
</dbReference>
<dbReference type="RefSeq" id="WP_089760168.1">
    <property type="nucleotide sequence ID" value="NZ_FNGO01000011.1"/>
</dbReference>
<dbReference type="Pfam" id="PF02734">
    <property type="entry name" value="Dak2"/>
    <property type="match status" value="1"/>
</dbReference>
<dbReference type="Pfam" id="PF21645">
    <property type="entry name" value="FakA-like_M"/>
    <property type="match status" value="1"/>
</dbReference>
<dbReference type="SUPFAM" id="SSF101473">
    <property type="entry name" value="DhaL-like"/>
    <property type="match status" value="1"/>
</dbReference>
<dbReference type="InterPro" id="IPR036117">
    <property type="entry name" value="DhaL_dom_sf"/>
</dbReference>
<feature type="coiled-coil region" evidence="1">
    <location>
        <begin position="533"/>
        <end position="560"/>
    </location>
</feature>
<organism evidence="3 4">
    <name type="scientific">Halarsenatibacter silvermanii</name>
    <dbReference type="NCBI Taxonomy" id="321763"/>
    <lineage>
        <taxon>Bacteria</taxon>
        <taxon>Bacillati</taxon>
        <taxon>Bacillota</taxon>
        <taxon>Clostridia</taxon>
        <taxon>Halanaerobiales</taxon>
        <taxon>Halarsenatibacteraceae</taxon>
        <taxon>Halarsenatibacter</taxon>
    </lineage>
</organism>
<protein>
    <recommendedName>
        <fullName evidence="2">DhaL domain-containing protein</fullName>
    </recommendedName>
</protein>
<evidence type="ECO:0000313" key="3">
    <source>
        <dbReference type="EMBL" id="SDL89186.1"/>
    </source>
</evidence>
<dbReference type="OrthoDB" id="9760324at2"/>
<dbReference type="GO" id="GO:0006071">
    <property type="term" value="P:glycerol metabolic process"/>
    <property type="evidence" value="ECO:0007669"/>
    <property type="project" value="InterPro"/>
</dbReference>
<dbReference type="EMBL" id="FNGO01000011">
    <property type="protein sequence ID" value="SDL89186.1"/>
    <property type="molecule type" value="Genomic_DNA"/>
</dbReference>
<dbReference type="PANTHER" id="PTHR33434">
    <property type="entry name" value="DEGV DOMAIN-CONTAINING PROTEIN DR_1986-RELATED"/>
    <property type="match status" value="1"/>
</dbReference>
<evidence type="ECO:0000256" key="1">
    <source>
        <dbReference type="SAM" id="Coils"/>
    </source>
</evidence>
<dbReference type="SMART" id="SM01121">
    <property type="entry name" value="Dak1_2"/>
    <property type="match status" value="1"/>
</dbReference>
<dbReference type="InterPro" id="IPR019986">
    <property type="entry name" value="YloV-like"/>
</dbReference>
<dbReference type="InterPro" id="IPR048394">
    <property type="entry name" value="FakA-like_M"/>
</dbReference>
<dbReference type="GO" id="GO:0004371">
    <property type="term" value="F:glycerone kinase activity"/>
    <property type="evidence" value="ECO:0007669"/>
    <property type="project" value="InterPro"/>
</dbReference>
<proteinExistence type="predicted"/>
<reference evidence="3 4" key="1">
    <citation type="submission" date="2016-10" db="EMBL/GenBank/DDBJ databases">
        <authorList>
            <person name="de Groot N.N."/>
        </authorList>
    </citation>
    <scope>NUCLEOTIDE SEQUENCE [LARGE SCALE GENOMIC DNA]</scope>
    <source>
        <strain evidence="3 4">SLAS-1</strain>
    </source>
</reference>
<dbReference type="InterPro" id="IPR033470">
    <property type="entry name" value="FakA-like_C"/>
</dbReference>
<gene>
    <name evidence="3" type="ORF">SAMN04488692_11110</name>
</gene>
<dbReference type="SMART" id="SM01120">
    <property type="entry name" value="Dak2"/>
    <property type="match status" value="1"/>
</dbReference>
<dbReference type="Proteomes" id="UP000199476">
    <property type="component" value="Unassembled WGS sequence"/>
</dbReference>
<accession>A0A1G9NRF1</accession>
<dbReference type="InterPro" id="IPR050270">
    <property type="entry name" value="DegV_domain_contain"/>
</dbReference>
<evidence type="ECO:0000259" key="2">
    <source>
        <dbReference type="PROSITE" id="PS51480"/>
    </source>
</evidence>
<feature type="domain" description="DhaL" evidence="2">
    <location>
        <begin position="16"/>
        <end position="208"/>
    </location>
</feature>
<dbReference type="STRING" id="321763.SAMN04488692_11110"/>
<keyword evidence="1" id="KW-0175">Coiled coil</keyword>
<name>A0A1G9NRF1_9FIRM</name>